<dbReference type="GO" id="GO:0007165">
    <property type="term" value="P:signal transduction"/>
    <property type="evidence" value="ECO:0007669"/>
    <property type="project" value="TreeGrafter"/>
</dbReference>
<dbReference type="PROSITE" id="PS51187">
    <property type="entry name" value="AUTOINDUCER_SYNTH_2"/>
    <property type="match status" value="1"/>
</dbReference>
<keyword evidence="2 6" id="KW-0808">Transferase</keyword>
<keyword evidence="4 5" id="KW-0071">Autoinducer synthesis</keyword>
<dbReference type="EC" id="2.3.1.184" evidence="6"/>
<dbReference type="GO" id="GO:0009372">
    <property type="term" value="P:quorum sensing"/>
    <property type="evidence" value="ECO:0007669"/>
    <property type="project" value="UniProtKB-UniRule"/>
</dbReference>
<dbReference type="Proteomes" id="UP000193900">
    <property type="component" value="Unassembled WGS sequence"/>
</dbReference>
<evidence type="ECO:0000256" key="3">
    <source>
        <dbReference type="ARBA" id="ARBA00022691"/>
    </source>
</evidence>
<keyword evidence="7" id="KW-0012">Acyltransferase</keyword>
<dbReference type="Pfam" id="PF00765">
    <property type="entry name" value="Autoind_synth"/>
    <property type="match status" value="1"/>
</dbReference>
<dbReference type="PANTHER" id="PTHR39322">
    <property type="entry name" value="ACYL-HOMOSERINE-LACTONE SYNTHASE"/>
    <property type="match status" value="1"/>
</dbReference>
<evidence type="ECO:0000256" key="1">
    <source>
        <dbReference type="ARBA" id="ARBA00022654"/>
    </source>
</evidence>
<accession>A0A1Y5RVB3</accession>
<evidence type="ECO:0000256" key="6">
    <source>
        <dbReference type="RuleBase" id="RU361135"/>
    </source>
</evidence>
<dbReference type="Gene3D" id="3.40.630.30">
    <property type="match status" value="1"/>
</dbReference>
<dbReference type="AlphaFoldDB" id="A0A1Y5RVB3"/>
<evidence type="ECO:0000313" key="8">
    <source>
        <dbReference type="Proteomes" id="UP000193900"/>
    </source>
</evidence>
<keyword evidence="3 6" id="KW-0949">S-adenosyl-L-methionine</keyword>
<organism evidence="7 8">
    <name type="scientific">Roseisalinus antarcticus</name>
    <dbReference type="NCBI Taxonomy" id="254357"/>
    <lineage>
        <taxon>Bacteria</taxon>
        <taxon>Pseudomonadati</taxon>
        <taxon>Pseudomonadota</taxon>
        <taxon>Alphaproteobacteria</taxon>
        <taxon>Rhodobacterales</taxon>
        <taxon>Roseobacteraceae</taxon>
        <taxon>Roseisalinus</taxon>
    </lineage>
</organism>
<dbReference type="OrthoDB" id="6169313at2"/>
<dbReference type="EMBL" id="FWFZ01000002">
    <property type="protein sequence ID" value="SLN23578.1"/>
    <property type="molecule type" value="Genomic_DNA"/>
</dbReference>
<name>A0A1Y5RVB3_9RHOB</name>
<comment type="similarity">
    <text evidence="5 6">Belongs to the autoinducer synthase family.</text>
</comment>
<keyword evidence="8" id="KW-1185">Reference proteome</keyword>
<dbReference type="SUPFAM" id="SSF55729">
    <property type="entry name" value="Acyl-CoA N-acyltransferases (Nat)"/>
    <property type="match status" value="1"/>
</dbReference>
<dbReference type="InterPro" id="IPR016181">
    <property type="entry name" value="Acyl_CoA_acyltransferase"/>
</dbReference>
<evidence type="ECO:0000256" key="5">
    <source>
        <dbReference type="PROSITE-ProRule" id="PRU00533"/>
    </source>
</evidence>
<evidence type="ECO:0000256" key="4">
    <source>
        <dbReference type="ARBA" id="ARBA00022929"/>
    </source>
</evidence>
<evidence type="ECO:0000256" key="2">
    <source>
        <dbReference type="ARBA" id="ARBA00022679"/>
    </source>
</evidence>
<protein>
    <recommendedName>
        <fullName evidence="6">Acyl-homoserine-lactone synthase</fullName>
        <ecNumber evidence="6">2.3.1.184</ecNumber>
    </recommendedName>
    <alternativeName>
        <fullName evidence="6">Autoinducer synthesis protein</fullName>
    </alternativeName>
</protein>
<gene>
    <name evidence="7" type="primary">lasI</name>
    <name evidence="7" type="ORF">ROA7023_00710</name>
</gene>
<dbReference type="InterPro" id="IPR001690">
    <property type="entry name" value="Autoind_synthase"/>
</dbReference>
<comment type="catalytic activity">
    <reaction evidence="6">
        <text>a fatty acyl-[ACP] + S-adenosyl-L-methionine = an N-acyl-L-homoserine lactone + S-methyl-5'-thioadenosine + holo-[ACP] + H(+)</text>
        <dbReference type="Rhea" id="RHEA:10096"/>
        <dbReference type="Rhea" id="RHEA-COMP:9685"/>
        <dbReference type="Rhea" id="RHEA-COMP:14125"/>
        <dbReference type="ChEBI" id="CHEBI:15378"/>
        <dbReference type="ChEBI" id="CHEBI:17509"/>
        <dbReference type="ChEBI" id="CHEBI:55474"/>
        <dbReference type="ChEBI" id="CHEBI:59789"/>
        <dbReference type="ChEBI" id="CHEBI:64479"/>
        <dbReference type="ChEBI" id="CHEBI:138651"/>
        <dbReference type="EC" id="2.3.1.184"/>
    </reaction>
</comment>
<reference evidence="7 8" key="1">
    <citation type="submission" date="2017-03" db="EMBL/GenBank/DDBJ databases">
        <authorList>
            <person name="Afonso C.L."/>
            <person name="Miller P.J."/>
            <person name="Scott M.A."/>
            <person name="Spackman E."/>
            <person name="Goraichik I."/>
            <person name="Dimitrov K.M."/>
            <person name="Suarez D.L."/>
            <person name="Swayne D.E."/>
        </authorList>
    </citation>
    <scope>NUCLEOTIDE SEQUENCE [LARGE SCALE GENOMIC DNA]</scope>
    <source>
        <strain evidence="7 8">CECT 7023</strain>
    </source>
</reference>
<evidence type="ECO:0000313" key="7">
    <source>
        <dbReference type="EMBL" id="SLN23578.1"/>
    </source>
</evidence>
<dbReference type="RefSeq" id="WP_085877617.1">
    <property type="nucleotide sequence ID" value="NZ_FWFZ01000002.1"/>
</dbReference>
<keyword evidence="1 5" id="KW-0673">Quorum sensing</keyword>
<proteinExistence type="inferred from homology"/>
<dbReference type="GO" id="GO:0061579">
    <property type="term" value="F:N-acyl homoserine lactone synthase activity"/>
    <property type="evidence" value="ECO:0007669"/>
    <property type="project" value="UniProtKB-UniRule"/>
</dbReference>
<sequence length="211" mass="23950">MLRYIYADQLDQFPRLKESMFRDRADQFSTRLGWEVSVNEDGHERDDYDDMNPLYVIWETPEGLHGGSMRFLPTTGRTMVNDHFVHLTDGVEIRSPFIWECTRFCLSRNAESRVAGALMVACGEVMRGFSLAHMVGVFDARMVRIYRMIGASPDVLGTLGKGRGAISVGLWAYEQAEPEKVFSRAGIAPELSEMWFERSLGFPIRQAARAA</sequence>
<dbReference type="PANTHER" id="PTHR39322:SF1">
    <property type="entry name" value="ISOVALERYL-HOMOSERINE LACTONE SYNTHASE"/>
    <property type="match status" value="1"/>
</dbReference>
<dbReference type="PRINTS" id="PR01549">
    <property type="entry name" value="AUTOINDCRSYN"/>
</dbReference>